<feature type="non-terminal residue" evidence="2">
    <location>
        <position position="1"/>
    </location>
</feature>
<evidence type="ECO:0000256" key="1">
    <source>
        <dbReference type="ARBA" id="ARBA00010105"/>
    </source>
</evidence>
<dbReference type="InterPro" id="IPR003226">
    <property type="entry name" value="MYG1_exonuclease"/>
</dbReference>
<dbReference type="Pfam" id="PF03690">
    <property type="entry name" value="MYG1_exonuc"/>
    <property type="match status" value="1"/>
</dbReference>
<organism evidence="2 3">
    <name type="scientific">Protopolystoma xenopodis</name>
    <dbReference type="NCBI Taxonomy" id="117903"/>
    <lineage>
        <taxon>Eukaryota</taxon>
        <taxon>Metazoa</taxon>
        <taxon>Spiralia</taxon>
        <taxon>Lophotrochozoa</taxon>
        <taxon>Platyhelminthes</taxon>
        <taxon>Monogenea</taxon>
        <taxon>Polyopisthocotylea</taxon>
        <taxon>Polystomatidea</taxon>
        <taxon>Polystomatidae</taxon>
        <taxon>Protopolystoma</taxon>
    </lineage>
</organism>
<name>A0A448X7M6_9PLAT</name>
<dbReference type="EMBL" id="CAAALY010109017">
    <property type="protein sequence ID" value="VEL30060.1"/>
    <property type="molecule type" value="Genomic_DNA"/>
</dbReference>
<keyword evidence="3" id="KW-1185">Reference proteome</keyword>
<proteinExistence type="inferred from homology"/>
<sequence length="193" mass="21635">VYDSLICEVDAIDNGVPICDTEPRYVINTSLSSRVSRINPHWNESDKNENVSIRFFLMDCFVRALELVDSELRSIVTNLAHVWLPARSIVASAFAARFSVHSSGHIIELPLGGVCPWKVHLFAIEEDIKHINCQFSDVTNPTASDPRKLLSDEKKSVFGLPLGLPLFVLYCRKDGHWTAQTVPISEKNPFGSR</sequence>
<accession>A0A448X7M6</accession>
<protein>
    <submittedName>
        <fullName evidence="2">Uncharacterized protein</fullName>
    </submittedName>
</protein>
<evidence type="ECO:0000313" key="3">
    <source>
        <dbReference type="Proteomes" id="UP000784294"/>
    </source>
</evidence>
<gene>
    <name evidence="2" type="ORF">PXEA_LOCUS23500</name>
</gene>
<dbReference type="PANTHER" id="PTHR11215:SF1">
    <property type="entry name" value="MYG1 EXONUCLEASE"/>
    <property type="match status" value="1"/>
</dbReference>
<evidence type="ECO:0000313" key="2">
    <source>
        <dbReference type="EMBL" id="VEL30060.1"/>
    </source>
</evidence>
<dbReference type="Proteomes" id="UP000784294">
    <property type="component" value="Unassembled WGS sequence"/>
</dbReference>
<comment type="similarity">
    <text evidence="1">Belongs to the MYG1 family.</text>
</comment>
<dbReference type="PANTHER" id="PTHR11215">
    <property type="entry name" value="METAL DEPENDENT HYDROLASE - RELATED"/>
    <property type="match status" value="1"/>
</dbReference>
<dbReference type="GO" id="GO:0005634">
    <property type="term" value="C:nucleus"/>
    <property type="evidence" value="ECO:0007669"/>
    <property type="project" value="TreeGrafter"/>
</dbReference>
<comment type="caution">
    <text evidence="2">The sequence shown here is derived from an EMBL/GenBank/DDBJ whole genome shotgun (WGS) entry which is preliminary data.</text>
</comment>
<dbReference type="AlphaFoldDB" id="A0A448X7M6"/>
<dbReference type="GO" id="GO:0005737">
    <property type="term" value="C:cytoplasm"/>
    <property type="evidence" value="ECO:0007669"/>
    <property type="project" value="TreeGrafter"/>
</dbReference>
<reference evidence="2" key="1">
    <citation type="submission" date="2018-11" db="EMBL/GenBank/DDBJ databases">
        <authorList>
            <consortium name="Pathogen Informatics"/>
        </authorList>
    </citation>
    <scope>NUCLEOTIDE SEQUENCE</scope>
</reference>
<dbReference type="OrthoDB" id="10265310at2759"/>